<proteinExistence type="inferred from homology"/>
<comment type="caution">
    <text evidence="3">The sequence shown here is derived from an EMBL/GenBank/DDBJ whole genome shotgun (WGS) entry which is preliminary data.</text>
</comment>
<dbReference type="InterPro" id="IPR006628">
    <property type="entry name" value="PUR-bd_fam"/>
</dbReference>
<sequence>MAGGYTNADKEVVTKTLKVESKLFYLDLKENARGRYLKISEKAAGTRSTVIVPAIGIAWFVDYLNYYASNNYDEGSLTTKELQLETKVFFFDVGENPRGRFLRISERGGTAARSLLIVPDGGSNNSGWVSFAQALSAMNDAHQQLPLASEPGAVDEIIDGIANLSTAGGHSSNTFFANGVGPSAPPSGGGLVEGAGPDKMLRSGQKRFFFDVGSNVRGSYLRITEVVGPGNDRSAVVVPTEVLDKFYEVLGSWVETAKSQPTTSQEAPSQIHQV</sequence>
<dbReference type="Proteomes" id="UP001190700">
    <property type="component" value="Unassembled WGS sequence"/>
</dbReference>
<dbReference type="GO" id="GO:0000977">
    <property type="term" value="F:RNA polymerase II transcription regulatory region sequence-specific DNA binding"/>
    <property type="evidence" value="ECO:0007669"/>
    <property type="project" value="InterPro"/>
</dbReference>
<dbReference type="EMBL" id="LGRX02035701">
    <property type="protein sequence ID" value="KAK3233470.1"/>
    <property type="molecule type" value="Genomic_DNA"/>
</dbReference>
<dbReference type="SMART" id="SM00712">
    <property type="entry name" value="PUR"/>
    <property type="match status" value="3"/>
</dbReference>
<evidence type="ECO:0000256" key="1">
    <source>
        <dbReference type="ARBA" id="ARBA00009251"/>
    </source>
</evidence>
<reference evidence="3 4" key="1">
    <citation type="journal article" date="2015" name="Genome Biol. Evol.">
        <title>Comparative Genomics of a Bacterivorous Green Alga Reveals Evolutionary Causalities and Consequences of Phago-Mixotrophic Mode of Nutrition.</title>
        <authorList>
            <person name="Burns J.A."/>
            <person name="Paasch A."/>
            <person name="Narechania A."/>
            <person name="Kim E."/>
        </authorList>
    </citation>
    <scope>NUCLEOTIDE SEQUENCE [LARGE SCALE GENOMIC DNA]</scope>
    <source>
        <strain evidence="3 4">PLY_AMNH</strain>
    </source>
</reference>
<dbReference type="GO" id="GO:0032422">
    <property type="term" value="F:purine-rich negative regulatory element binding"/>
    <property type="evidence" value="ECO:0007669"/>
    <property type="project" value="InterPro"/>
</dbReference>
<protein>
    <submittedName>
        <fullName evidence="3">Uncharacterized protein</fullName>
    </submittedName>
</protein>
<keyword evidence="2" id="KW-0238">DNA-binding</keyword>
<dbReference type="GO" id="GO:0005634">
    <property type="term" value="C:nucleus"/>
    <property type="evidence" value="ECO:0007669"/>
    <property type="project" value="TreeGrafter"/>
</dbReference>
<dbReference type="PANTHER" id="PTHR12611:SF0">
    <property type="entry name" value="PURINE-RICH BINDING PROTEIN-ALPHA, ISOFORM B"/>
    <property type="match status" value="1"/>
</dbReference>
<comment type="similarity">
    <text evidence="1">Belongs to the PUR DNA-binding protein family.</text>
</comment>
<organism evidence="3 4">
    <name type="scientific">Cymbomonas tetramitiformis</name>
    <dbReference type="NCBI Taxonomy" id="36881"/>
    <lineage>
        <taxon>Eukaryota</taxon>
        <taxon>Viridiplantae</taxon>
        <taxon>Chlorophyta</taxon>
        <taxon>Pyramimonadophyceae</taxon>
        <taxon>Pyramimonadales</taxon>
        <taxon>Pyramimonadaceae</taxon>
        <taxon>Cymbomonas</taxon>
    </lineage>
</organism>
<keyword evidence="4" id="KW-1185">Reference proteome</keyword>
<dbReference type="AlphaFoldDB" id="A0AAE0ENY8"/>
<gene>
    <name evidence="3" type="ORF">CYMTET_56232</name>
</gene>
<dbReference type="Gene3D" id="3.10.450.700">
    <property type="match status" value="3"/>
</dbReference>
<evidence type="ECO:0000313" key="4">
    <source>
        <dbReference type="Proteomes" id="UP001190700"/>
    </source>
</evidence>
<evidence type="ECO:0000256" key="2">
    <source>
        <dbReference type="ARBA" id="ARBA00023125"/>
    </source>
</evidence>
<dbReference type="Pfam" id="PF04845">
    <property type="entry name" value="PurA"/>
    <property type="match status" value="2"/>
</dbReference>
<dbReference type="FunFam" id="3.10.450.700:FF:000002">
    <property type="entry name" value="Transcription factor Pur-alpha 1"/>
    <property type="match status" value="1"/>
</dbReference>
<dbReference type="GO" id="GO:0000981">
    <property type="term" value="F:DNA-binding transcription factor activity, RNA polymerase II-specific"/>
    <property type="evidence" value="ECO:0007669"/>
    <property type="project" value="TreeGrafter"/>
</dbReference>
<dbReference type="PANTHER" id="PTHR12611">
    <property type="entry name" value="PUR-TRANSCRIPTIONAL ACTIVATOR"/>
    <property type="match status" value="1"/>
</dbReference>
<evidence type="ECO:0000313" key="3">
    <source>
        <dbReference type="EMBL" id="KAK3233470.1"/>
    </source>
</evidence>
<accession>A0AAE0ENY8</accession>
<name>A0AAE0ENY8_9CHLO</name>